<proteinExistence type="predicted"/>
<evidence type="ECO:0000313" key="4">
    <source>
        <dbReference type="Proteomes" id="UP001138672"/>
    </source>
</evidence>
<evidence type="ECO:0000256" key="1">
    <source>
        <dbReference type="SAM" id="SignalP"/>
    </source>
</evidence>
<feature type="signal peptide" evidence="1">
    <location>
        <begin position="1"/>
        <end position="19"/>
    </location>
</feature>
<evidence type="ECO:0008006" key="6">
    <source>
        <dbReference type="Google" id="ProtNLM"/>
    </source>
</evidence>
<keyword evidence="1" id="KW-0732">Signal</keyword>
<reference evidence="2" key="1">
    <citation type="submission" date="2021-03" db="EMBL/GenBank/DDBJ databases">
        <title>Genomic Encyclopedia of Type Strains, Phase IV (KMG-IV): sequencing the most valuable type-strain genomes for metagenomic binning, comparative biology and taxonomic classification.</title>
        <authorList>
            <person name="Goeker M."/>
        </authorList>
    </citation>
    <scope>NUCLEOTIDE SEQUENCE</scope>
    <source>
        <strain evidence="2">DSM 15523</strain>
        <strain evidence="3 5">DSM 16476</strain>
    </source>
</reference>
<comment type="caution">
    <text evidence="2">The sequence shown here is derived from an EMBL/GenBank/DDBJ whole genome shotgun (WGS) entry which is preliminary data.</text>
</comment>
<dbReference type="EMBL" id="JAUSUU010000004">
    <property type="protein sequence ID" value="MDQ0335007.1"/>
    <property type="molecule type" value="Genomic_DNA"/>
</dbReference>
<evidence type="ECO:0000313" key="3">
    <source>
        <dbReference type="EMBL" id="MDQ0335007.1"/>
    </source>
</evidence>
<dbReference type="EMBL" id="JAGGJQ010000001">
    <property type="protein sequence ID" value="MBP1838507.1"/>
    <property type="molecule type" value="Genomic_DNA"/>
</dbReference>
<evidence type="ECO:0000313" key="5">
    <source>
        <dbReference type="Proteomes" id="UP001231587"/>
    </source>
</evidence>
<dbReference type="OrthoDB" id="978867at2"/>
<protein>
    <recommendedName>
        <fullName evidence="6">Secretion system C-terminal sorting domain-containing protein</fullName>
    </recommendedName>
</protein>
<gene>
    <name evidence="2" type="ORF">J2Z56_000403</name>
    <name evidence="3" type="ORF">J2Z57_001453</name>
</gene>
<feature type="chain" id="PRO_5040975064" description="Secretion system C-terminal sorting domain-containing protein" evidence="1">
    <location>
        <begin position="20"/>
        <end position="198"/>
    </location>
</feature>
<keyword evidence="5" id="KW-1185">Reference proteome</keyword>
<dbReference type="AlphaFoldDB" id="A0A9X0YHB0"/>
<name>A0A9X0YHB0_9FLAO</name>
<organism evidence="2 4">
    <name type="scientific">Formosa algae</name>
    <dbReference type="NCBI Taxonomy" id="225843"/>
    <lineage>
        <taxon>Bacteria</taxon>
        <taxon>Pseudomonadati</taxon>
        <taxon>Bacteroidota</taxon>
        <taxon>Flavobacteriia</taxon>
        <taxon>Flavobacteriales</taxon>
        <taxon>Flavobacteriaceae</taxon>
        <taxon>Formosa</taxon>
    </lineage>
</organism>
<evidence type="ECO:0000313" key="2">
    <source>
        <dbReference type="EMBL" id="MBP1838507.1"/>
    </source>
</evidence>
<dbReference type="Proteomes" id="UP001231587">
    <property type="component" value="Unassembled WGS sequence"/>
</dbReference>
<dbReference type="Proteomes" id="UP001138672">
    <property type="component" value="Unassembled WGS sequence"/>
</dbReference>
<accession>A0A9X0YHB0</accession>
<dbReference type="RefSeq" id="WP_057782643.1">
    <property type="nucleotide sequence ID" value="NZ_JAGGJQ010000001.1"/>
</dbReference>
<sequence length="198" mass="22403">MKKIMTLSICLLVAATSFASDFAKNTSSNFDGRKDKEITLTLDNVKEGQQLYIKDIKGFVLYNKTFTSTGSVKNTFDFSTLPNGVYFFEHEKAYQVKVIPFNVNNGEVKFSPNEKVIYKPVVKANNNSVFVSKLQLDKKDVTVSILFENGSNFEVIHKENFTNTANIQRAYNLSKKAPGNYKVIVKANGREFVDYFSI</sequence>